<name>A0A1Y1HGX8_KLENI</name>
<keyword evidence="3" id="KW-1185">Reference proteome</keyword>
<feature type="transmembrane region" description="Helical" evidence="1">
    <location>
        <begin position="358"/>
        <end position="380"/>
    </location>
</feature>
<dbReference type="STRING" id="105231.A0A1Y1HGX8"/>
<keyword evidence="1" id="KW-0472">Membrane</keyword>
<proteinExistence type="predicted"/>
<organism evidence="2 3">
    <name type="scientific">Klebsormidium nitens</name>
    <name type="common">Green alga</name>
    <name type="synonym">Ulothrix nitens</name>
    <dbReference type="NCBI Taxonomy" id="105231"/>
    <lineage>
        <taxon>Eukaryota</taxon>
        <taxon>Viridiplantae</taxon>
        <taxon>Streptophyta</taxon>
        <taxon>Klebsormidiophyceae</taxon>
        <taxon>Klebsormidiales</taxon>
        <taxon>Klebsormidiaceae</taxon>
        <taxon>Klebsormidium</taxon>
    </lineage>
</organism>
<feature type="transmembrane region" description="Helical" evidence="1">
    <location>
        <begin position="285"/>
        <end position="306"/>
    </location>
</feature>
<accession>A0A1Y1HGX8</accession>
<dbReference type="OrthoDB" id="512851at2759"/>
<protein>
    <recommendedName>
        <fullName evidence="4">Integral membrane protein</fullName>
    </recommendedName>
</protein>
<dbReference type="AlphaFoldDB" id="A0A1Y1HGX8"/>
<feature type="transmembrane region" description="Helical" evidence="1">
    <location>
        <begin position="392"/>
        <end position="409"/>
    </location>
</feature>
<evidence type="ECO:0000256" key="1">
    <source>
        <dbReference type="SAM" id="Phobius"/>
    </source>
</evidence>
<gene>
    <name evidence="2" type="ORF">KFL_000020360</name>
</gene>
<reference evidence="2 3" key="1">
    <citation type="journal article" date="2014" name="Nat. Commun.">
        <title>Klebsormidium flaccidum genome reveals primary factors for plant terrestrial adaptation.</title>
        <authorList>
            <person name="Hori K."/>
            <person name="Maruyama F."/>
            <person name="Fujisawa T."/>
            <person name="Togashi T."/>
            <person name="Yamamoto N."/>
            <person name="Seo M."/>
            <person name="Sato S."/>
            <person name="Yamada T."/>
            <person name="Mori H."/>
            <person name="Tajima N."/>
            <person name="Moriyama T."/>
            <person name="Ikeuchi M."/>
            <person name="Watanabe M."/>
            <person name="Wada H."/>
            <person name="Kobayashi K."/>
            <person name="Saito M."/>
            <person name="Masuda T."/>
            <person name="Sasaki-Sekimoto Y."/>
            <person name="Mashiguchi K."/>
            <person name="Awai K."/>
            <person name="Shimojima M."/>
            <person name="Masuda S."/>
            <person name="Iwai M."/>
            <person name="Nobusawa T."/>
            <person name="Narise T."/>
            <person name="Kondo S."/>
            <person name="Saito H."/>
            <person name="Sato R."/>
            <person name="Murakawa M."/>
            <person name="Ihara Y."/>
            <person name="Oshima-Yamada Y."/>
            <person name="Ohtaka K."/>
            <person name="Satoh M."/>
            <person name="Sonobe K."/>
            <person name="Ishii M."/>
            <person name="Ohtani R."/>
            <person name="Kanamori-Sato M."/>
            <person name="Honoki R."/>
            <person name="Miyazaki D."/>
            <person name="Mochizuki H."/>
            <person name="Umetsu J."/>
            <person name="Higashi K."/>
            <person name="Shibata D."/>
            <person name="Kamiya Y."/>
            <person name="Sato N."/>
            <person name="Nakamura Y."/>
            <person name="Tabata S."/>
            <person name="Ida S."/>
            <person name="Kurokawa K."/>
            <person name="Ohta H."/>
        </authorList>
    </citation>
    <scope>NUCLEOTIDE SEQUENCE [LARGE SCALE GENOMIC DNA]</scope>
    <source>
        <strain evidence="2 3">NIES-2285</strain>
    </source>
</reference>
<evidence type="ECO:0000313" key="2">
    <source>
        <dbReference type="EMBL" id="GAQ77674.1"/>
    </source>
</evidence>
<evidence type="ECO:0008006" key="4">
    <source>
        <dbReference type="Google" id="ProtNLM"/>
    </source>
</evidence>
<feature type="transmembrane region" description="Helical" evidence="1">
    <location>
        <begin position="108"/>
        <end position="132"/>
    </location>
</feature>
<sequence>MEDKKQDLEAPPAGAEIHAGWRYVEHVFPASWQLKHAAGPTSILSPTVSVHEVPHHGVRTITTARRTRKGRHPIIEAVSEERKIEHVRPRTLIHPFGYKLWGWAPRNISYWVGVAFTVGSIAWVVNGTFAMWPLKNERVNLYVVGYTAVLGGFLFEVGSILAFWEMVNSNCKNIDVGHRIEHDPEGRTTRVYHSKNDASYHRLDEAAQSLDDKVQNGTHFGDGDGLHNGHGFENGVVGEGVGKGREAPISSRAERHAEAKQRRRKWLWCAWRPRSLSYWTVTSQLIGATIFGVPACITGVPHVLWFDYPPSHWQGWLILYWLPQMIGSIFFIINSYLTMVESAHSWFGIKFWDLGWQAGFWNLLGAIGFLLSGLFGALVYPTECCQKWGTYFSTWWGSIFFLISSYLLIPEALNK</sequence>
<dbReference type="OMA" id="WDISWLV"/>
<keyword evidence="1" id="KW-1133">Transmembrane helix</keyword>
<dbReference type="Proteomes" id="UP000054558">
    <property type="component" value="Unassembled WGS sequence"/>
</dbReference>
<feature type="transmembrane region" description="Helical" evidence="1">
    <location>
        <begin position="318"/>
        <end position="337"/>
    </location>
</feature>
<evidence type="ECO:0000313" key="3">
    <source>
        <dbReference type="Proteomes" id="UP000054558"/>
    </source>
</evidence>
<keyword evidence="1" id="KW-0812">Transmembrane</keyword>
<feature type="transmembrane region" description="Helical" evidence="1">
    <location>
        <begin position="144"/>
        <end position="164"/>
    </location>
</feature>
<dbReference type="EMBL" id="DF236951">
    <property type="protein sequence ID" value="GAQ77674.1"/>
    <property type="molecule type" value="Genomic_DNA"/>
</dbReference>